<accession>A0A372LVG4</accession>
<feature type="transmembrane region" description="Helical" evidence="2">
    <location>
        <begin position="177"/>
        <end position="194"/>
    </location>
</feature>
<feature type="compositionally biased region" description="Polar residues" evidence="1">
    <location>
        <begin position="101"/>
        <end position="112"/>
    </location>
</feature>
<dbReference type="PANTHER" id="PTHR41771:SF1">
    <property type="entry name" value="MEMBRANE PROTEIN"/>
    <property type="match status" value="1"/>
</dbReference>
<dbReference type="AlphaFoldDB" id="A0A372LVG4"/>
<feature type="region of interest" description="Disordered" evidence="1">
    <location>
        <begin position="1"/>
        <end position="30"/>
    </location>
</feature>
<sequence>MTTMQQPPEPPGPPPTDGHGHSHSHGPAAPVSRHLRRVIAAVLIPFAAAVVVGLVVLWPGGTPGHERSGVGFDRQTESATVVRVDTVDCKDVNASQPPPTGDTSTPEGSTAEQRAKGTCGKATIKVTSGENKGRTFEEVVQPDASRKLKQGQEVVVAYAPDAPKELQYSVTDVNRRLPLALLAGIFALAVVVVGRLRGVMALVALVVSFALLTLFILPAILQGSNPLVVAVVGASAIMLIALYMCHGLTARTSVAVLGTLMSLLLIGVLGSAFIGWASLTGNTDDNTGLIHGLYPDIDMSGLLLAGVIIGSLGVLDDVTVTQTSAVWELHAADPTMSRRKLYSAGIRIGRDHIASVVNTLVLAYAGAALPLLLLFSIAQQGVGTVANSELVAEEIVRTLVGSIGLVASVPLTTALAALMVSADRPGGAQDSAGRPGAQPPPRRSGRGGGGRRRKR</sequence>
<evidence type="ECO:0000256" key="1">
    <source>
        <dbReference type="SAM" id="MobiDB-lite"/>
    </source>
</evidence>
<evidence type="ECO:0000313" key="3">
    <source>
        <dbReference type="EMBL" id="RFU82539.1"/>
    </source>
</evidence>
<feature type="transmembrane region" description="Helical" evidence="2">
    <location>
        <begin position="398"/>
        <end position="420"/>
    </location>
</feature>
<dbReference type="Proteomes" id="UP000263094">
    <property type="component" value="Unassembled WGS sequence"/>
</dbReference>
<reference evidence="3 4" key="1">
    <citation type="submission" date="2018-08" db="EMBL/GenBank/DDBJ databases">
        <title>Isolation, diversity and antifungal activity of Actinobacteria from wheat.</title>
        <authorList>
            <person name="Han C."/>
        </authorList>
    </citation>
    <scope>NUCLEOTIDE SEQUENCE [LARGE SCALE GENOMIC DNA]</scope>
    <source>
        <strain evidence="3 4">NEAU-YY421</strain>
    </source>
</reference>
<feature type="transmembrane region" description="Helical" evidence="2">
    <location>
        <begin position="201"/>
        <end position="221"/>
    </location>
</feature>
<proteinExistence type="predicted"/>
<keyword evidence="2" id="KW-0812">Transmembrane</keyword>
<dbReference type="Pfam" id="PF07907">
    <property type="entry name" value="YibE_F"/>
    <property type="match status" value="1"/>
</dbReference>
<name>A0A372LVG4_9ACTN</name>
<dbReference type="InterPro" id="IPR012507">
    <property type="entry name" value="YibE_F"/>
</dbReference>
<keyword evidence="2" id="KW-1133">Transmembrane helix</keyword>
<feature type="transmembrane region" description="Helical" evidence="2">
    <location>
        <begin position="297"/>
        <end position="315"/>
    </location>
</feature>
<keyword evidence="2" id="KW-0472">Membrane</keyword>
<evidence type="ECO:0000313" key="4">
    <source>
        <dbReference type="Proteomes" id="UP000263094"/>
    </source>
</evidence>
<feature type="transmembrane region" description="Helical" evidence="2">
    <location>
        <begin position="356"/>
        <end position="378"/>
    </location>
</feature>
<comment type="caution">
    <text evidence="3">The sequence shown here is derived from an EMBL/GenBank/DDBJ whole genome shotgun (WGS) entry which is preliminary data.</text>
</comment>
<feature type="compositionally biased region" description="Pro residues" evidence="1">
    <location>
        <begin position="7"/>
        <end position="16"/>
    </location>
</feature>
<dbReference type="PANTHER" id="PTHR41771">
    <property type="entry name" value="MEMBRANE PROTEIN-RELATED"/>
    <property type="match status" value="1"/>
</dbReference>
<organism evidence="3 4">
    <name type="scientific">Streptomyces triticagri</name>
    <dbReference type="NCBI Taxonomy" id="2293568"/>
    <lineage>
        <taxon>Bacteria</taxon>
        <taxon>Bacillati</taxon>
        <taxon>Actinomycetota</taxon>
        <taxon>Actinomycetes</taxon>
        <taxon>Kitasatosporales</taxon>
        <taxon>Streptomycetaceae</taxon>
        <taxon>Streptomyces</taxon>
    </lineage>
</organism>
<dbReference type="OrthoDB" id="5846312at2"/>
<feature type="compositionally biased region" description="Basic residues" evidence="1">
    <location>
        <begin position="443"/>
        <end position="455"/>
    </location>
</feature>
<feature type="transmembrane region" description="Helical" evidence="2">
    <location>
        <begin position="254"/>
        <end position="277"/>
    </location>
</feature>
<dbReference type="EMBL" id="QUAK01000235">
    <property type="protein sequence ID" value="RFU82539.1"/>
    <property type="molecule type" value="Genomic_DNA"/>
</dbReference>
<gene>
    <name evidence="3" type="ORF">DY218_32335</name>
</gene>
<feature type="region of interest" description="Disordered" evidence="1">
    <location>
        <begin position="88"/>
        <end position="118"/>
    </location>
</feature>
<feature type="region of interest" description="Disordered" evidence="1">
    <location>
        <begin position="424"/>
        <end position="455"/>
    </location>
</feature>
<feature type="transmembrane region" description="Helical" evidence="2">
    <location>
        <begin position="38"/>
        <end position="58"/>
    </location>
</feature>
<protein>
    <submittedName>
        <fullName evidence="3">YibE/F family protein</fullName>
    </submittedName>
</protein>
<evidence type="ECO:0000256" key="2">
    <source>
        <dbReference type="SAM" id="Phobius"/>
    </source>
</evidence>
<keyword evidence="4" id="KW-1185">Reference proteome</keyword>
<feature type="transmembrane region" description="Helical" evidence="2">
    <location>
        <begin position="227"/>
        <end position="245"/>
    </location>
</feature>